<dbReference type="eggNOG" id="COG3706">
    <property type="taxonomic scope" value="Bacteria"/>
</dbReference>
<feature type="domain" description="Pyruvate phosphate dikinase AMP/ATP-binding" evidence="1">
    <location>
        <begin position="308"/>
        <end position="676"/>
    </location>
</feature>
<dbReference type="InterPro" id="IPR002192">
    <property type="entry name" value="PPDK_AMP/ATP-bd"/>
</dbReference>
<gene>
    <name evidence="2" type="ORF">DespoDRAFT_00430</name>
</gene>
<evidence type="ECO:0000313" key="2">
    <source>
        <dbReference type="EMBL" id="EIM62451.1"/>
    </source>
</evidence>
<evidence type="ECO:0000313" key="3">
    <source>
        <dbReference type="Proteomes" id="UP000005778"/>
    </source>
</evidence>
<dbReference type="AlphaFoldDB" id="I5AYY8"/>
<dbReference type="RefSeq" id="WP_004071064.1">
    <property type="nucleotide sequence ID" value="NZ_CM001488.1"/>
</dbReference>
<name>I5AYY8_9BACT</name>
<keyword evidence="3" id="KW-1185">Reference proteome</keyword>
<dbReference type="Pfam" id="PF01326">
    <property type="entry name" value="PPDK_N"/>
    <property type="match status" value="1"/>
</dbReference>
<dbReference type="SUPFAM" id="SSF56059">
    <property type="entry name" value="Glutathione synthetase ATP-binding domain-like"/>
    <property type="match status" value="1"/>
</dbReference>
<sequence>MDKITEKIKVRPENSHSPGIQVRSILFVSAPYQLPGLKADIHPSPWKITYAVSMEEAAALLGKADFNLVFIEMQTLDHKTEITIQHLKGLCPGLPVILLAPPGHCKNRSLERDADHIFIWSGTPEVFHAMVRFIEDQRCKDTTRRAVLLVEDSLEYASFFLPAVYKGIDTAFPGARPPRLVLAGSHETAMARFRELGNRLECVLSDTRLPWQGREASGAGIDILSTIHREMPELPIMLMSAESANKTRAESIPAPFLDKNAKHLGPNLHEFFRSLTANRPVGGRNTLPKDPYPVQTCPAGFTRIGNGSIGGKARGLAFLAQTLNRRPDLVAVYSEMTVNIPDSLILCTDIFEDFVRDNGLARFTGRPLADLVQAFIDAPLTGEVLGHLQTYLAGTCAPLAVRSSSLLEDAVTHPCAGLYKTYMIPNNHADPDLRLSHLATAVKLVYASAYYKNARAFIRSTTTHPFRDSMAVMIQETAGSRHGDFFYPAISGTAHSLNFYPAANAKADEGVLNLALGLGHTLAQGEQSFRVFPKHPQATPQFSGTRDFLEKTQNRFYALRMTGYPETLCFGICSNLERRDLSQALNEAPVKTLASTYMPLEDRIRDTWYCRGPKVITFAQVLKYGAPPLTALVNDLMTALAHAAGGPIELEFTADLPDRSGGPWKISLLQVRPMSSPRDTSLITRADLDEAVCVSTSALGNGTLDTIRDIIYVNPEVFEGGKTPDMAQQISRINAELAKTNRRFLLAGPGRWGSSDPWLGIPVDWQQISGAGAIVEIRDGTIHADASWGSHFFNTITAHGVPYITVNSGTCDRIDLENLAGCRTVRDEGFIRHMRLNRPLLIKIDGKHSRGVIIDAGKADNDIQDQ</sequence>
<reference evidence="2 3" key="1">
    <citation type="submission" date="2011-09" db="EMBL/GenBank/DDBJ databases">
        <authorList>
            <consortium name="US DOE Joint Genome Institute (JGI-PGF)"/>
            <person name="Lucas S."/>
            <person name="Han J."/>
            <person name="Lapidus A."/>
            <person name="Cheng J.-F."/>
            <person name="Goodwin L."/>
            <person name="Pitluck S."/>
            <person name="Peters L."/>
            <person name="Land M.L."/>
            <person name="Hauser L."/>
            <person name="Orellana R."/>
            <person name="Lovley D."/>
            <person name="Woyke T.J."/>
        </authorList>
    </citation>
    <scope>NUCLEOTIDE SEQUENCE [LARGE SCALE GENOMIC DNA]</scope>
    <source>
        <strain evidence="2 3">2ac9</strain>
    </source>
</reference>
<dbReference type="OrthoDB" id="9812167at2"/>
<organism evidence="2 3">
    <name type="scientific">Desulfobacter postgatei 2ac9</name>
    <dbReference type="NCBI Taxonomy" id="879212"/>
    <lineage>
        <taxon>Bacteria</taxon>
        <taxon>Pseudomonadati</taxon>
        <taxon>Thermodesulfobacteriota</taxon>
        <taxon>Desulfobacteria</taxon>
        <taxon>Desulfobacterales</taxon>
        <taxon>Desulfobacteraceae</taxon>
        <taxon>Desulfobacter</taxon>
    </lineage>
</organism>
<dbReference type="GO" id="GO:0016301">
    <property type="term" value="F:kinase activity"/>
    <property type="evidence" value="ECO:0007669"/>
    <property type="project" value="InterPro"/>
</dbReference>
<dbReference type="HOGENOM" id="CLU_012339_0_0_7"/>
<protein>
    <submittedName>
        <fullName evidence="2">CheY-like receiver domain-containing protein</fullName>
    </submittedName>
</protein>
<dbReference type="STRING" id="879212.DespoDRAFT_00430"/>
<dbReference type="GO" id="GO:0005524">
    <property type="term" value="F:ATP binding"/>
    <property type="evidence" value="ECO:0007669"/>
    <property type="project" value="InterPro"/>
</dbReference>
<evidence type="ECO:0000259" key="1">
    <source>
        <dbReference type="Pfam" id="PF01326"/>
    </source>
</evidence>
<dbReference type="InterPro" id="IPR013815">
    <property type="entry name" value="ATP_grasp_subdomain_1"/>
</dbReference>
<dbReference type="EMBL" id="CM001488">
    <property type="protein sequence ID" value="EIM62451.1"/>
    <property type="molecule type" value="Genomic_DNA"/>
</dbReference>
<dbReference type="eggNOG" id="COG0574">
    <property type="taxonomic scope" value="Bacteria"/>
</dbReference>
<dbReference type="Proteomes" id="UP000005778">
    <property type="component" value="Chromosome"/>
</dbReference>
<proteinExistence type="predicted"/>
<reference evidence="2 3" key="2">
    <citation type="submission" date="2012-02" db="EMBL/GenBank/DDBJ databases">
        <title>Improved High-Quality Draft sequence of Desulfobacter postgatei 2ac9.</title>
        <authorList>
            <consortium name="US DOE Joint Genome Institute"/>
            <person name="Lucas S."/>
            <person name="Han J."/>
            <person name="Lapidus A."/>
            <person name="Cheng J.-F."/>
            <person name="Goodwin L."/>
            <person name="Pitluck S."/>
            <person name="Peters L."/>
            <person name="Ovchinnikova G."/>
            <person name="Held B."/>
            <person name="Detter J.C."/>
            <person name="Han C."/>
            <person name="Tapia R."/>
            <person name="Land M."/>
            <person name="Hauser L."/>
            <person name="Kyrpides N."/>
            <person name="Ivanova N."/>
            <person name="Pagani I."/>
            <person name="Orellana R."/>
            <person name="Lovley D."/>
            <person name="Woyke T."/>
        </authorList>
    </citation>
    <scope>NUCLEOTIDE SEQUENCE [LARGE SCALE GENOMIC DNA]</scope>
    <source>
        <strain evidence="2 3">2ac9</strain>
    </source>
</reference>
<accession>I5AYY8</accession>
<dbReference type="Gene3D" id="3.40.50.2300">
    <property type="match status" value="1"/>
</dbReference>
<dbReference type="Gene3D" id="3.30.1490.20">
    <property type="entry name" value="ATP-grasp fold, A domain"/>
    <property type="match status" value="1"/>
</dbReference>